<evidence type="ECO:0000313" key="2">
    <source>
        <dbReference type="EMBL" id="OWR43306.1"/>
    </source>
</evidence>
<dbReference type="KEGG" id="dpl:KGM_201529"/>
<dbReference type="Proteomes" id="UP000007151">
    <property type="component" value="Unassembled WGS sequence"/>
</dbReference>
<feature type="region of interest" description="Disordered" evidence="1">
    <location>
        <begin position="111"/>
        <end position="132"/>
    </location>
</feature>
<dbReference type="InParanoid" id="A0A212EPA5"/>
<reference evidence="2 3" key="1">
    <citation type="journal article" date="2011" name="Cell">
        <title>The monarch butterfly genome yields insights into long-distance migration.</title>
        <authorList>
            <person name="Zhan S."/>
            <person name="Merlin C."/>
            <person name="Boore J.L."/>
            <person name="Reppert S.M."/>
        </authorList>
    </citation>
    <scope>NUCLEOTIDE SEQUENCE [LARGE SCALE GENOMIC DNA]</scope>
    <source>
        <strain evidence="2">F-2</strain>
    </source>
</reference>
<evidence type="ECO:0000256" key="1">
    <source>
        <dbReference type="SAM" id="MobiDB-lite"/>
    </source>
</evidence>
<proteinExistence type="predicted"/>
<accession>A0A212EPA5</accession>
<sequence>MSCKASLVAVIRYMRVIQYSSNEAVEMYTQSDVNAPVDPLELCYVHLSDAARNPWSEKVIASGTSAVAIDNKIEQAMDCFVDIQCGQVSYTLVPRGGDVCATNLNRTCARADHQSPRGTHTRYNRPTNNTSR</sequence>
<organism evidence="2 3">
    <name type="scientific">Danaus plexippus plexippus</name>
    <dbReference type="NCBI Taxonomy" id="278856"/>
    <lineage>
        <taxon>Eukaryota</taxon>
        <taxon>Metazoa</taxon>
        <taxon>Ecdysozoa</taxon>
        <taxon>Arthropoda</taxon>
        <taxon>Hexapoda</taxon>
        <taxon>Insecta</taxon>
        <taxon>Pterygota</taxon>
        <taxon>Neoptera</taxon>
        <taxon>Endopterygota</taxon>
        <taxon>Lepidoptera</taxon>
        <taxon>Glossata</taxon>
        <taxon>Ditrysia</taxon>
        <taxon>Papilionoidea</taxon>
        <taxon>Nymphalidae</taxon>
        <taxon>Danainae</taxon>
        <taxon>Danaini</taxon>
        <taxon>Danaina</taxon>
        <taxon>Danaus</taxon>
        <taxon>Danaus</taxon>
    </lineage>
</organism>
<evidence type="ECO:0000313" key="3">
    <source>
        <dbReference type="Proteomes" id="UP000007151"/>
    </source>
</evidence>
<dbReference type="AlphaFoldDB" id="A0A212EPA5"/>
<name>A0A212EPA5_DANPL</name>
<dbReference type="EMBL" id="AGBW02013516">
    <property type="protein sequence ID" value="OWR43306.1"/>
    <property type="molecule type" value="Genomic_DNA"/>
</dbReference>
<comment type="caution">
    <text evidence="2">The sequence shown here is derived from an EMBL/GenBank/DDBJ whole genome shotgun (WGS) entry which is preliminary data.</text>
</comment>
<gene>
    <name evidence="2" type="ORF">KGM_201529</name>
</gene>
<keyword evidence="3" id="KW-1185">Reference proteome</keyword>
<protein>
    <submittedName>
        <fullName evidence="2">Uncharacterized protein</fullName>
    </submittedName>
</protein>